<dbReference type="KEGG" id="ipu:108270813"/>
<evidence type="ECO:0000256" key="1">
    <source>
        <dbReference type="SAM" id="MobiDB-lite"/>
    </source>
</evidence>
<proteinExistence type="predicted"/>
<reference evidence="3 4" key="2">
    <citation type="submission" date="2025-04" db="UniProtKB">
        <authorList>
            <consortium name="RefSeq"/>
        </authorList>
    </citation>
    <scope>IDENTIFICATION</scope>
    <source>
        <tissue evidence="3 4">Blood</tissue>
    </source>
</reference>
<organism evidence="2 3">
    <name type="scientific">Ictalurus punctatus</name>
    <name type="common">Channel catfish</name>
    <name type="synonym">Silurus punctatus</name>
    <dbReference type="NCBI Taxonomy" id="7998"/>
    <lineage>
        <taxon>Eukaryota</taxon>
        <taxon>Metazoa</taxon>
        <taxon>Chordata</taxon>
        <taxon>Craniata</taxon>
        <taxon>Vertebrata</taxon>
        <taxon>Euteleostomi</taxon>
        <taxon>Actinopterygii</taxon>
        <taxon>Neopterygii</taxon>
        <taxon>Teleostei</taxon>
        <taxon>Ostariophysi</taxon>
        <taxon>Siluriformes</taxon>
        <taxon>Ictaluridae</taxon>
        <taxon>Ictalurus</taxon>
    </lineage>
</organism>
<dbReference type="AlphaFoldDB" id="A0A2D0RRW5"/>
<feature type="compositionally biased region" description="Basic residues" evidence="1">
    <location>
        <begin position="162"/>
        <end position="176"/>
    </location>
</feature>
<keyword evidence="2" id="KW-1185">Reference proteome</keyword>
<evidence type="ECO:0000313" key="3">
    <source>
        <dbReference type="RefSeq" id="XP_017333244.1"/>
    </source>
</evidence>
<dbReference type="GeneID" id="108270813"/>
<dbReference type="RefSeq" id="XP_017333245.1">
    <property type="nucleotide sequence ID" value="XM_017477756.3"/>
</dbReference>
<evidence type="ECO:0000313" key="2">
    <source>
        <dbReference type="Proteomes" id="UP000221080"/>
    </source>
</evidence>
<feature type="region of interest" description="Disordered" evidence="1">
    <location>
        <begin position="157"/>
        <end position="236"/>
    </location>
</feature>
<dbReference type="OrthoDB" id="8866850at2759"/>
<feature type="compositionally biased region" description="Low complexity" evidence="1">
    <location>
        <begin position="38"/>
        <end position="54"/>
    </location>
</feature>
<feature type="region of interest" description="Disordered" evidence="1">
    <location>
        <begin position="24"/>
        <end position="55"/>
    </location>
</feature>
<reference evidence="2" key="1">
    <citation type="journal article" date="2016" name="Nat. Commun.">
        <title>The channel catfish genome sequence provides insights into the evolution of scale formation in teleosts.</title>
        <authorList>
            <person name="Liu Z."/>
            <person name="Liu S."/>
            <person name="Yao J."/>
            <person name="Bao L."/>
            <person name="Zhang J."/>
            <person name="Li Y."/>
            <person name="Jiang C."/>
            <person name="Sun L."/>
            <person name="Wang R."/>
            <person name="Zhang Y."/>
            <person name="Zhou T."/>
            <person name="Zeng Q."/>
            <person name="Fu Q."/>
            <person name="Gao S."/>
            <person name="Li N."/>
            <person name="Koren S."/>
            <person name="Jiang Y."/>
            <person name="Zimin A."/>
            <person name="Xu P."/>
            <person name="Phillippy A.M."/>
            <person name="Geng X."/>
            <person name="Song L."/>
            <person name="Sun F."/>
            <person name="Li C."/>
            <person name="Wang X."/>
            <person name="Chen A."/>
            <person name="Jin Y."/>
            <person name="Yuan Z."/>
            <person name="Yang Y."/>
            <person name="Tan S."/>
            <person name="Peatman E."/>
            <person name="Lu J."/>
            <person name="Qin Z."/>
            <person name="Dunham R."/>
            <person name="Li Z."/>
            <person name="Sonstegard T."/>
            <person name="Feng J."/>
            <person name="Danzmann R.G."/>
            <person name="Schroeder S."/>
            <person name="Scheffler B."/>
            <person name="Duke M.V."/>
            <person name="Ballard L."/>
            <person name="Kucuktas H."/>
            <person name="Kaltenboeck L."/>
            <person name="Liu H."/>
            <person name="Armbruster J."/>
            <person name="Xie Y."/>
            <person name="Kirby M.L."/>
            <person name="Tian Y."/>
            <person name="Flanagan M.E."/>
            <person name="Mu W."/>
            <person name="Waldbieser G.C."/>
        </authorList>
    </citation>
    <scope>NUCLEOTIDE SEQUENCE [LARGE SCALE GENOMIC DNA]</scope>
    <source>
        <strain evidence="2">SDA103</strain>
    </source>
</reference>
<protein>
    <submittedName>
        <fullName evidence="3 4">Uncharacterized protein si:ch211-227n13.3</fullName>
    </submittedName>
</protein>
<name>A0A2D0RRW5_ICTPU</name>
<feature type="compositionally biased region" description="Basic and acidic residues" evidence="1">
    <location>
        <begin position="220"/>
        <end position="230"/>
    </location>
</feature>
<dbReference type="Proteomes" id="UP000221080">
    <property type="component" value="Chromosome 10"/>
</dbReference>
<evidence type="ECO:0000313" key="4">
    <source>
        <dbReference type="RefSeq" id="XP_017333245.1"/>
    </source>
</evidence>
<accession>A0A2D0RRW5</accession>
<sequence>MVSKADDTLKSLWLNRDASGHMWLSDSPSKSCAESPLEGSSSEDSVVSGPSSPSAALHSLRCTMCERLFSKMRRQGPPSKKQRDHDPASLSCDEWLLNKTWHPQRRKQSRGRLWVHLKHIRLRAAKQSDHDMANTAWWLCSRPHVFLQRNLRRCKTMFGKPSKSKAKSRNQQRNRAKSTICLRSGNYQRSKRRKSSEKDDTPEHLSPVDLSTTSEDELPGNDRTRREGVPRLETIQSKQCVSDTSGFMDTHADCSGLEGTRRVLKFDTFPKAVLAETQKPKHYLVNKSAGGKLHEGPADFEVKNGHCPRRQDELPCEDLDVFRTPTDLFSADLKITRKSKPLRPRKHSFRSMLAALGHGHKQIIKESHSHH</sequence>
<gene>
    <name evidence="3 4" type="primary">si:ch211-227n13.3</name>
</gene>
<dbReference type="RefSeq" id="XP_017333244.1">
    <property type="nucleotide sequence ID" value="XM_017477755.3"/>
</dbReference>